<dbReference type="Proteomes" id="UP000267521">
    <property type="component" value="Unassembled WGS sequence"/>
</dbReference>
<dbReference type="EMBL" id="RDQL01000003">
    <property type="protein sequence ID" value="RMX01664.1"/>
    <property type="molecule type" value="Genomic_DNA"/>
</dbReference>
<proteinExistence type="predicted"/>
<accession>A0A3M6QEJ9</accession>
<evidence type="ECO:0000313" key="3">
    <source>
        <dbReference type="EMBL" id="RMX01447.1"/>
    </source>
</evidence>
<evidence type="ECO:0000313" key="5">
    <source>
        <dbReference type="Proteomes" id="UP000267035"/>
    </source>
</evidence>
<protein>
    <recommendedName>
        <fullName evidence="2">DUF5666 domain-containing protein</fullName>
    </recommendedName>
</protein>
<feature type="chain" id="PRO_5044081708" description="DUF5666 domain-containing protein" evidence="1">
    <location>
        <begin position="25"/>
        <end position="89"/>
    </location>
</feature>
<evidence type="ECO:0000313" key="6">
    <source>
        <dbReference type="Proteomes" id="UP000267521"/>
    </source>
</evidence>
<gene>
    <name evidence="4" type="ORF">EBQ25_03115</name>
    <name evidence="3" type="ORF">EBQ26_01350</name>
</gene>
<reference evidence="5 6" key="1">
    <citation type="submission" date="2018-10" db="EMBL/GenBank/DDBJ databases">
        <title>Comamonadaceae CDC group NO-1 genome sequencing and assembly.</title>
        <authorList>
            <person name="Bernier A.-M."/>
            <person name="Bernard K."/>
        </authorList>
    </citation>
    <scope>NUCLEOTIDE SEQUENCE [LARGE SCALE GENOMIC DNA]</scope>
    <source>
        <strain evidence="4 5">NML161473</strain>
        <strain evidence="3 6">NML970147</strain>
    </source>
</reference>
<dbReference type="RefSeq" id="WP_122237218.1">
    <property type="nucleotide sequence ID" value="NZ_RDQL01000003.1"/>
</dbReference>
<keyword evidence="1" id="KW-0732">Signal</keyword>
<organism evidence="4 5">
    <name type="scientific">Allofranklinella schreckenbergeri</name>
    <dbReference type="NCBI Taxonomy" id="1076744"/>
    <lineage>
        <taxon>Bacteria</taxon>
        <taxon>Pseudomonadati</taxon>
        <taxon>Pseudomonadota</taxon>
        <taxon>Betaproteobacteria</taxon>
        <taxon>Burkholderiales</taxon>
        <taxon>Comamonadaceae</taxon>
        <taxon>Allofranklinella</taxon>
    </lineage>
</organism>
<dbReference type="Proteomes" id="UP000267035">
    <property type="component" value="Unassembled WGS sequence"/>
</dbReference>
<dbReference type="Pfam" id="PF18914">
    <property type="entry name" value="DUF5666"/>
    <property type="match status" value="1"/>
</dbReference>
<keyword evidence="5" id="KW-1185">Reference proteome</keyword>
<evidence type="ECO:0000313" key="4">
    <source>
        <dbReference type="EMBL" id="RMX01664.1"/>
    </source>
</evidence>
<sequence length="89" mass="9368">MGIPNTIRIAALAASVAVCTSAAAETMKGRIDAVDSGAKTIQLNGITFQTTGNTQYDGGGFQTLKQGDRVRLEFERDGGRYVVVSVSKD</sequence>
<accession>A0A3M6QEX8</accession>
<dbReference type="AlphaFoldDB" id="A0A3M6QEX8"/>
<dbReference type="InterPro" id="IPR043724">
    <property type="entry name" value="DUF5666"/>
</dbReference>
<feature type="signal peptide" evidence="1">
    <location>
        <begin position="1"/>
        <end position="24"/>
    </location>
</feature>
<name>A0A3M6QEX8_9BURK</name>
<evidence type="ECO:0000259" key="2">
    <source>
        <dbReference type="Pfam" id="PF18914"/>
    </source>
</evidence>
<dbReference type="EMBL" id="RDQM01000001">
    <property type="protein sequence ID" value="RMX01447.1"/>
    <property type="molecule type" value="Genomic_DNA"/>
</dbReference>
<feature type="domain" description="DUF5666" evidence="2">
    <location>
        <begin position="28"/>
        <end position="82"/>
    </location>
</feature>
<comment type="caution">
    <text evidence="4">The sequence shown here is derived from an EMBL/GenBank/DDBJ whole genome shotgun (WGS) entry which is preliminary data.</text>
</comment>
<evidence type="ECO:0000256" key="1">
    <source>
        <dbReference type="SAM" id="SignalP"/>
    </source>
</evidence>